<dbReference type="EMBL" id="CP001291">
    <property type="protein sequence ID" value="ACK69801.1"/>
    <property type="molecule type" value="Genomic_DNA"/>
</dbReference>
<gene>
    <name evidence="2" type="ordered locus">PCC7424_1357</name>
</gene>
<name>B7K7N3_GLOC7</name>
<accession>B7K7N3</accession>
<dbReference type="AlphaFoldDB" id="B7K7N3"/>
<dbReference type="STRING" id="65393.PCC7424_1357"/>
<proteinExistence type="predicted"/>
<dbReference type="Gene3D" id="3.40.50.150">
    <property type="entry name" value="Vaccinia Virus protein VP39"/>
    <property type="match status" value="1"/>
</dbReference>
<dbReference type="KEGG" id="cyc:PCC7424_1357"/>
<dbReference type="GO" id="GO:0032259">
    <property type="term" value="P:methylation"/>
    <property type="evidence" value="ECO:0007669"/>
    <property type="project" value="UniProtKB-KW"/>
</dbReference>
<dbReference type="CDD" id="cd02440">
    <property type="entry name" value="AdoMet_MTases"/>
    <property type="match status" value="1"/>
</dbReference>
<keyword evidence="3" id="KW-1185">Reference proteome</keyword>
<reference evidence="3" key="1">
    <citation type="journal article" date="2011" name="MBio">
        <title>Novel metabolic attributes of the genus Cyanothece, comprising a group of unicellular nitrogen-fixing Cyanobacteria.</title>
        <authorList>
            <person name="Bandyopadhyay A."/>
            <person name="Elvitigala T."/>
            <person name="Welsh E."/>
            <person name="Stockel J."/>
            <person name="Liberton M."/>
            <person name="Min H."/>
            <person name="Sherman L.A."/>
            <person name="Pakrasi H.B."/>
        </authorList>
    </citation>
    <scope>NUCLEOTIDE SEQUENCE [LARGE SCALE GENOMIC DNA]</scope>
    <source>
        <strain evidence="3">PCC 7424</strain>
    </source>
</reference>
<organism evidence="2 3">
    <name type="scientific">Gloeothece citriformis (strain PCC 7424)</name>
    <name type="common">Cyanothece sp. (strain PCC 7424)</name>
    <dbReference type="NCBI Taxonomy" id="65393"/>
    <lineage>
        <taxon>Bacteria</taxon>
        <taxon>Bacillati</taxon>
        <taxon>Cyanobacteriota</taxon>
        <taxon>Cyanophyceae</taxon>
        <taxon>Oscillatoriophycideae</taxon>
        <taxon>Chroococcales</taxon>
        <taxon>Aphanothecaceae</taxon>
        <taxon>Gloeothece</taxon>
        <taxon>Gloeothece citriformis</taxon>
    </lineage>
</organism>
<dbReference type="InterPro" id="IPR029063">
    <property type="entry name" value="SAM-dependent_MTases_sf"/>
</dbReference>
<feature type="domain" description="Methyltransferase" evidence="1">
    <location>
        <begin position="78"/>
        <end position="217"/>
    </location>
</feature>
<sequence length="284" mass="33112">MLDLYPLARDKFIPQSVRSSLICRYIDFLHFSSNFAQKPDEEKLIPPQTLNFVGGGDFKNIGNEFFNHCLKYGNVQPDDRVLEVGCGIGRIALPFTKYLSKKGGYWGMDIVKEGIYFCQKMYSNKYPNFNFKVADVYNKAYYPEGRFQPHEYPFPYEDSFFDFIFLTSVFTHMYLKDVDHYLSEISRILKPGKKCLITYFILNSETDHNIQAKKSTLDFKYPIEGGWTTEELVPEAAIACEETIIRQMYQKYNLKIDEPILYGAWSGREQFVSFQDIIVATKVN</sequence>
<dbReference type="InterPro" id="IPR025714">
    <property type="entry name" value="Methyltranfer_dom"/>
</dbReference>
<dbReference type="Pfam" id="PF13847">
    <property type="entry name" value="Methyltransf_31"/>
    <property type="match status" value="1"/>
</dbReference>
<dbReference type="eggNOG" id="COG0500">
    <property type="taxonomic scope" value="Bacteria"/>
</dbReference>
<dbReference type="HOGENOM" id="CLU_066423_0_0_3"/>
<dbReference type="OrthoDB" id="574299at2"/>
<dbReference type="Proteomes" id="UP000002384">
    <property type="component" value="Chromosome"/>
</dbReference>
<dbReference type="SUPFAM" id="SSF53335">
    <property type="entry name" value="S-adenosyl-L-methionine-dependent methyltransferases"/>
    <property type="match status" value="1"/>
</dbReference>
<keyword evidence="2" id="KW-0808">Transferase</keyword>
<keyword evidence="2" id="KW-0489">Methyltransferase</keyword>
<evidence type="ECO:0000313" key="3">
    <source>
        <dbReference type="Proteomes" id="UP000002384"/>
    </source>
</evidence>
<evidence type="ECO:0000313" key="2">
    <source>
        <dbReference type="EMBL" id="ACK69801.1"/>
    </source>
</evidence>
<dbReference type="RefSeq" id="WP_012598747.1">
    <property type="nucleotide sequence ID" value="NC_011729.1"/>
</dbReference>
<evidence type="ECO:0000259" key="1">
    <source>
        <dbReference type="Pfam" id="PF13847"/>
    </source>
</evidence>
<dbReference type="GO" id="GO:0008168">
    <property type="term" value="F:methyltransferase activity"/>
    <property type="evidence" value="ECO:0007669"/>
    <property type="project" value="UniProtKB-KW"/>
</dbReference>
<protein>
    <submittedName>
        <fullName evidence="2">Methyltransferase type 11</fullName>
    </submittedName>
</protein>